<keyword evidence="3" id="KW-1185">Reference proteome</keyword>
<feature type="transmembrane region" description="Helical" evidence="1">
    <location>
        <begin position="113"/>
        <end position="135"/>
    </location>
</feature>
<name>A0ABR0KFU8_9EURO</name>
<gene>
    <name evidence="2" type="ORF">LTR24_003081</name>
</gene>
<keyword evidence="1" id="KW-0472">Membrane</keyword>
<proteinExistence type="predicted"/>
<evidence type="ECO:0000256" key="1">
    <source>
        <dbReference type="SAM" id="Phobius"/>
    </source>
</evidence>
<feature type="transmembrane region" description="Helical" evidence="1">
    <location>
        <begin position="187"/>
        <end position="207"/>
    </location>
</feature>
<evidence type="ECO:0000313" key="2">
    <source>
        <dbReference type="EMBL" id="KAK5095369.1"/>
    </source>
</evidence>
<organism evidence="2 3">
    <name type="scientific">Lithohypha guttulata</name>
    <dbReference type="NCBI Taxonomy" id="1690604"/>
    <lineage>
        <taxon>Eukaryota</taxon>
        <taxon>Fungi</taxon>
        <taxon>Dikarya</taxon>
        <taxon>Ascomycota</taxon>
        <taxon>Pezizomycotina</taxon>
        <taxon>Eurotiomycetes</taxon>
        <taxon>Chaetothyriomycetidae</taxon>
        <taxon>Chaetothyriales</taxon>
        <taxon>Trichomeriaceae</taxon>
        <taxon>Lithohypha</taxon>
    </lineage>
</organism>
<evidence type="ECO:0008006" key="4">
    <source>
        <dbReference type="Google" id="ProtNLM"/>
    </source>
</evidence>
<dbReference type="PANTHER" id="PTHR33927:SF5">
    <property type="entry name" value="ENZYME, PUTATIVE (AFU_ORTHOLOGUE AFUA_8G01222)-RELATED"/>
    <property type="match status" value="1"/>
</dbReference>
<dbReference type="PANTHER" id="PTHR33927">
    <property type="entry name" value="TRANSMEMBRANE PROTEIN"/>
    <property type="match status" value="1"/>
</dbReference>
<feature type="transmembrane region" description="Helical" evidence="1">
    <location>
        <begin position="227"/>
        <end position="249"/>
    </location>
</feature>
<dbReference type="EMBL" id="JAVRRG010000028">
    <property type="protein sequence ID" value="KAK5095369.1"/>
    <property type="molecule type" value="Genomic_DNA"/>
</dbReference>
<comment type="caution">
    <text evidence="2">The sequence shown here is derived from an EMBL/GenBank/DDBJ whole genome shotgun (WGS) entry which is preliminary data.</text>
</comment>
<dbReference type="Proteomes" id="UP001345013">
    <property type="component" value="Unassembled WGS sequence"/>
</dbReference>
<feature type="transmembrane region" description="Helical" evidence="1">
    <location>
        <begin position="141"/>
        <end position="166"/>
    </location>
</feature>
<accession>A0ABR0KFU8</accession>
<dbReference type="InterPro" id="IPR052979">
    <property type="entry name" value="Adenylate-forming_domain"/>
</dbReference>
<sequence>MEAELTKWLPDLCLINIGMALPAVDDRTQRPADAHWDPEKGLVDHHALELITKPTPVARMGGNVFSNQSFTSSTSTLAAQKHMHPEDLELPRKKYGRIERNLRFTFFNIYHRLNLFVVFTNVIIISVLLGLHRLMHLDARLLGTAAAANITASVLIRQELVINLLFASFGKCPRSFPLRIRRLAAKIYHLGGVHSGAGVAGTIWFGFLNVPIIKAWLQDPFHRFHTAILVITLILDVLLVSIILFSHPFLRAKFHNTWEAIHRYAGWTTVGLFWAHMILSTEAERRQSSPMTQIAHLLVRNPIFWCLFTITIALILPWLRLKKVPVRAEYLSDHAIRLHFGYTNLPLCAAPRFSDSPLKEWHAFAGIPEQDGIGFSVLVSRAGDWTSKMIQSPPKELWTRGIPARGVLHVAPIFRKLVLVATGSGIGPILSLLYARNIDARVIWSTPDPINTYKKDIVDQILLADPTAIIINTSQSGRPDLVREAYKVYHASKAEAVFIISNPKVTRKVVYGLETRGVPIFAPIFDS</sequence>
<dbReference type="SUPFAM" id="SSF52343">
    <property type="entry name" value="Ferredoxin reductase-like, C-terminal NADP-linked domain"/>
    <property type="match status" value="1"/>
</dbReference>
<keyword evidence="1" id="KW-1133">Transmembrane helix</keyword>
<keyword evidence="1" id="KW-0812">Transmembrane</keyword>
<protein>
    <recommendedName>
        <fullName evidence="4">Integral membrane protein TmpA</fullName>
    </recommendedName>
</protein>
<feature type="transmembrane region" description="Helical" evidence="1">
    <location>
        <begin position="299"/>
        <end position="319"/>
    </location>
</feature>
<evidence type="ECO:0000313" key="3">
    <source>
        <dbReference type="Proteomes" id="UP001345013"/>
    </source>
</evidence>
<reference evidence="2 3" key="1">
    <citation type="submission" date="2023-08" db="EMBL/GenBank/DDBJ databases">
        <title>Black Yeasts Isolated from many extreme environments.</title>
        <authorList>
            <person name="Coleine C."/>
            <person name="Stajich J.E."/>
            <person name="Selbmann L."/>
        </authorList>
    </citation>
    <scope>NUCLEOTIDE SEQUENCE [LARGE SCALE GENOMIC DNA]</scope>
    <source>
        <strain evidence="2 3">CCFEE 5885</strain>
    </source>
</reference>
<dbReference type="InterPro" id="IPR039261">
    <property type="entry name" value="FNR_nucleotide-bd"/>
</dbReference>